<sequence length="81" mass="9294">MATATRRDRATMTATRSSDNDGNEIERRQRDRTTATDQATAMRSSDGDKIKTRWSVFSLMKQTRSKLETSDCRILSKNHKL</sequence>
<protein>
    <submittedName>
        <fullName evidence="2">Uncharacterized protein</fullName>
    </submittedName>
</protein>
<feature type="region of interest" description="Disordered" evidence="1">
    <location>
        <begin position="1"/>
        <end position="48"/>
    </location>
</feature>
<dbReference type="EMBL" id="QGKW02001660">
    <property type="protein sequence ID" value="KAF2582081.1"/>
    <property type="molecule type" value="Genomic_DNA"/>
</dbReference>
<feature type="compositionally biased region" description="Basic and acidic residues" evidence="1">
    <location>
        <begin position="24"/>
        <end position="34"/>
    </location>
</feature>
<reference evidence="2" key="1">
    <citation type="submission" date="2019-12" db="EMBL/GenBank/DDBJ databases">
        <title>Genome sequencing and annotation of Brassica cretica.</title>
        <authorList>
            <person name="Studholme D.J."/>
            <person name="Sarris P.F."/>
        </authorList>
    </citation>
    <scope>NUCLEOTIDE SEQUENCE</scope>
    <source>
        <strain evidence="2">PFS-001/15</strain>
        <tissue evidence="2">Leaf</tissue>
    </source>
</reference>
<comment type="caution">
    <text evidence="2">The sequence shown here is derived from an EMBL/GenBank/DDBJ whole genome shotgun (WGS) entry which is preliminary data.</text>
</comment>
<gene>
    <name evidence="2" type="ORF">F2Q68_00006345</name>
</gene>
<dbReference type="Proteomes" id="UP000712281">
    <property type="component" value="Unassembled WGS sequence"/>
</dbReference>
<dbReference type="AlphaFoldDB" id="A0A8S9JII8"/>
<accession>A0A8S9JII8</accession>
<evidence type="ECO:0000313" key="3">
    <source>
        <dbReference type="Proteomes" id="UP000712281"/>
    </source>
</evidence>
<evidence type="ECO:0000256" key="1">
    <source>
        <dbReference type="SAM" id="MobiDB-lite"/>
    </source>
</evidence>
<evidence type="ECO:0000313" key="2">
    <source>
        <dbReference type="EMBL" id="KAF2582081.1"/>
    </source>
</evidence>
<organism evidence="2 3">
    <name type="scientific">Brassica cretica</name>
    <name type="common">Mustard</name>
    <dbReference type="NCBI Taxonomy" id="69181"/>
    <lineage>
        <taxon>Eukaryota</taxon>
        <taxon>Viridiplantae</taxon>
        <taxon>Streptophyta</taxon>
        <taxon>Embryophyta</taxon>
        <taxon>Tracheophyta</taxon>
        <taxon>Spermatophyta</taxon>
        <taxon>Magnoliopsida</taxon>
        <taxon>eudicotyledons</taxon>
        <taxon>Gunneridae</taxon>
        <taxon>Pentapetalae</taxon>
        <taxon>rosids</taxon>
        <taxon>malvids</taxon>
        <taxon>Brassicales</taxon>
        <taxon>Brassicaceae</taxon>
        <taxon>Brassiceae</taxon>
        <taxon>Brassica</taxon>
    </lineage>
</organism>
<feature type="compositionally biased region" description="Basic and acidic residues" evidence="1">
    <location>
        <begin position="1"/>
        <end position="10"/>
    </location>
</feature>
<name>A0A8S9JII8_BRACR</name>
<proteinExistence type="predicted"/>